<sequence>MVLFLLEMSGAQGHARRGNSHRMDIHRRRRHVTSLSADPVARVCADIPQSCTPRGSAVLSLSQCRDGVEICRFAQRMRRTKPRNVETRKRRETCERLE</sequence>
<name>A0A7J6AB44_AMEME</name>
<organism evidence="1 2">
    <name type="scientific">Ameiurus melas</name>
    <name type="common">Black bullhead</name>
    <name type="synonym">Silurus melas</name>
    <dbReference type="NCBI Taxonomy" id="219545"/>
    <lineage>
        <taxon>Eukaryota</taxon>
        <taxon>Metazoa</taxon>
        <taxon>Chordata</taxon>
        <taxon>Craniata</taxon>
        <taxon>Vertebrata</taxon>
        <taxon>Euteleostomi</taxon>
        <taxon>Actinopterygii</taxon>
        <taxon>Neopterygii</taxon>
        <taxon>Teleostei</taxon>
        <taxon>Ostariophysi</taxon>
        <taxon>Siluriformes</taxon>
        <taxon>Ictaluridae</taxon>
        <taxon>Ameiurus</taxon>
    </lineage>
</organism>
<accession>A0A7J6AB44</accession>
<proteinExistence type="predicted"/>
<dbReference type="AlphaFoldDB" id="A0A7J6AB44"/>
<keyword evidence="2" id="KW-1185">Reference proteome</keyword>
<reference evidence="1 2" key="1">
    <citation type="submission" date="2020-02" db="EMBL/GenBank/DDBJ databases">
        <title>A chromosome-scale genome assembly of the black bullhead catfish (Ameiurus melas).</title>
        <authorList>
            <person name="Wen M."/>
            <person name="Zham M."/>
            <person name="Cabau C."/>
            <person name="Klopp C."/>
            <person name="Donnadieu C."/>
            <person name="Roques C."/>
            <person name="Bouchez O."/>
            <person name="Lampietro C."/>
            <person name="Jouanno E."/>
            <person name="Herpin A."/>
            <person name="Louis A."/>
            <person name="Berthelot C."/>
            <person name="Parey E."/>
            <person name="Roest-Crollius H."/>
            <person name="Braasch I."/>
            <person name="Postlethwait J."/>
            <person name="Robinson-Rechavi M."/>
            <person name="Echchiki A."/>
            <person name="Begum T."/>
            <person name="Montfort J."/>
            <person name="Schartl M."/>
            <person name="Bobe J."/>
            <person name="Guiguen Y."/>
        </authorList>
    </citation>
    <scope>NUCLEOTIDE SEQUENCE [LARGE SCALE GENOMIC DNA]</scope>
    <source>
        <strain evidence="1">M_S1</strain>
        <tissue evidence="1">Blood</tissue>
    </source>
</reference>
<comment type="caution">
    <text evidence="1">The sequence shown here is derived from an EMBL/GenBank/DDBJ whole genome shotgun (WGS) entry which is preliminary data.</text>
</comment>
<dbReference type="Proteomes" id="UP000593565">
    <property type="component" value="Unassembled WGS sequence"/>
</dbReference>
<evidence type="ECO:0000313" key="2">
    <source>
        <dbReference type="Proteomes" id="UP000593565"/>
    </source>
</evidence>
<gene>
    <name evidence="1" type="ORF">AMELA_G00183160</name>
</gene>
<dbReference type="EMBL" id="JAAGNN010000015">
    <property type="protein sequence ID" value="KAF4079860.1"/>
    <property type="molecule type" value="Genomic_DNA"/>
</dbReference>
<evidence type="ECO:0000313" key="1">
    <source>
        <dbReference type="EMBL" id="KAF4079860.1"/>
    </source>
</evidence>
<protein>
    <submittedName>
        <fullName evidence="1">Uncharacterized protein</fullName>
    </submittedName>
</protein>